<dbReference type="Gene3D" id="1.20.1530.20">
    <property type="match status" value="1"/>
</dbReference>
<evidence type="ECO:0000256" key="2">
    <source>
        <dbReference type="ARBA" id="ARBA00022692"/>
    </source>
</evidence>
<dbReference type="GO" id="GO:0016020">
    <property type="term" value="C:membrane"/>
    <property type="evidence" value="ECO:0007669"/>
    <property type="project" value="UniProtKB-SubCell"/>
</dbReference>
<evidence type="ECO:0000256" key="4">
    <source>
        <dbReference type="ARBA" id="ARBA00023136"/>
    </source>
</evidence>
<dbReference type="Proteomes" id="UP000429595">
    <property type="component" value="Unassembled WGS sequence"/>
</dbReference>
<evidence type="ECO:0000313" key="5">
    <source>
        <dbReference type="EMBL" id="KAB7705501.1"/>
    </source>
</evidence>
<name>A0A6I1FD78_9BACI</name>
<evidence type="ECO:0000256" key="3">
    <source>
        <dbReference type="ARBA" id="ARBA00022989"/>
    </source>
</evidence>
<keyword evidence="4" id="KW-0472">Membrane</keyword>
<keyword evidence="3" id="KW-1133">Transmembrane helix</keyword>
<keyword evidence="6" id="KW-1185">Reference proteome</keyword>
<reference evidence="5 6" key="1">
    <citation type="submission" date="2019-10" db="EMBL/GenBank/DDBJ databases">
        <title>Bacillus aerolatum sp. nov., isolated from bioaerosol of sport playgrounds.</title>
        <authorList>
            <person name="Chen P."/>
            <person name="Zhang G."/>
        </authorList>
    </citation>
    <scope>NUCLEOTIDE SEQUENCE [LARGE SCALE GENOMIC DNA]</scope>
    <source>
        <strain evidence="5 6">CX253</strain>
    </source>
</reference>
<organism evidence="5 6">
    <name type="scientific">Bacillus aerolatus</name>
    <dbReference type="NCBI Taxonomy" id="2653354"/>
    <lineage>
        <taxon>Bacteria</taxon>
        <taxon>Bacillati</taxon>
        <taxon>Bacillota</taxon>
        <taxon>Bacilli</taxon>
        <taxon>Bacillales</taxon>
        <taxon>Bacillaceae</taxon>
        <taxon>Bacillus</taxon>
    </lineage>
</organism>
<comment type="subcellular location">
    <subcellularLocation>
        <location evidence="1">Membrane</location>
        <topology evidence="1">Multi-pass membrane protein</topology>
    </subcellularLocation>
</comment>
<keyword evidence="2" id="KW-0812">Transmembrane</keyword>
<evidence type="ECO:0000313" key="6">
    <source>
        <dbReference type="Proteomes" id="UP000429595"/>
    </source>
</evidence>
<proteinExistence type="predicted"/>
<dbReference type="AlphaFoldDB" id="A0A6I1FD78"/>
<comment type="caution">
    <text evidence="5">The sequence shown here is derived from an EMBL/GenBank/DDBJ whole genome shotgun (WGS) entry which is preliminary data.</text>
</comment>
<accession>A0A6I1FD78</accession>
<dbReference type="InterPro" id="IPR038770">
    <property type="entry name" value="Na+/solute_symporter_sf"/>
</dbReference>
<gene>
    <name evidence="5" type="ORF">F9802_13225</name>
</gene>
<evidence type="ECO:0000256" key="1">
    <source>
        <dbReference type="ARBA" id="ARBA00004141"/>
    </source>
</evidence>
<dbReference type="Pfam" id="PF01758">
    <property type="entry name" value="SBF"/>
    <property type="match status" value="1"/>
</dbReference>
<protein>
    <submittedName>
        <fullName evidence="5">Uncharacterized protein</fullName>
    </submittedName>
</protein>
<dbReference type="EMBL" id="WEIO01000008">
    <property type="protein sequence ID" value="KAB7705501.1"/>
    <property type="molecule type" value="Genomic_DNA"/>
</dbReference>
<dbReference type="InterPro" id="IPR002657">
    <property type="entry name" value="BilAc:Na_symport/Acr3"/>
</dbReference>
<sequence>MARQPKSVFIGVLSQFVVMPLLAYALAKGLQLPPEVTKKPVTFSFEKLQVFRLE</sequence>